<keyword evidence="3" id="KW-1185">Reference proteome</keyword>
<evidence type="ECO:0000313" key="2">
    <source>
        <dbReference type="EMBL" id="KMQ89495.1"/>
    </source>
</evidence>
<dbReference type="SUPFAM" id="SSF56672">
    <property type="entry name" value="DNA/RNA polymerases"/>
    <property type="match status" value="1"/>
</dbReference>
<dbReference type="PaxDb" id="67767-A0A0J7NA21"/>
<dbReference type="AlphaFoldDB" id="A0A0J7NA21"/>
<gene>
    <name evidence="2" type="ORF">RF55_10875</name>
</gene>
<dbReference type="PANTHER" id="PTHR33332">
    <property type="entry name" value="REVERSE TRANSCRIPTASE DOMAIN-CONTAINING PROTEIN"/>
    <property type="match status" value="1"/>
</dbReference>
<dbReference type="OrthoDB" id="7698238at2759"/>
<dbReference type="PROSITE" id="PS50878">
    <property type="entry name" value="RT_POL"/>
    <property type="match status" value="1"/>
</dbReference>
<name>A0A0J7NA21_LASNI</name>
<organism evidence="2 3">
    <name type="scientific">Lasius niger</name>
    <name type="common">Black garden ant</name>
    <dbReference type="NCBI Taxonomy" id="67767"/>
    <lineage>
        <taxon>Eukaryota</taxon>
        <taxon>Metazoa</taxon>
        <taxon>Ecdysozoa</taxon>
        <taxon>Arthropoda</taxon>
        <taxon>Hexapoda</taxon>
        <taxon>Insecta</taxon>
        <taxon>Pterygota</taxon>
        <taxon>Neoptera</taxon>
        <taxon>Endopterygota</taxon>
        <taxon>Hymenoptera</taxon>
        <taxon>Apocrita</taxon>
        <taxon>Aculeata</taxon>
        <taxon>Formicoidea</taxon>
        <taxon>Formicidae</taxon>
        <taxon>Formicinae</taxon>
        <taxon>Lasius</taxon>
        <taxon>Lasius</taxon>
    </lineage>
</organism>
<evidence type="ECO:0000259" key="1">
    <source>
        <dbReference type="PROSITE" id="PS50878"/>
    </source>
</evidence>
<evidence type="ECO:0000313" key="3">
    <source>
        <dbReference type="Proteomes" id="UP000036403"/>
    </source>
</evidence>
<proteinExistence type="predicted"/>
<accession>A0A0J7NA21</accession>
<protein>
    <submittedName>
        <fullName evidence="2">Reverse transcriptase</fullName>
    </submittedName>
</protein>
<sequence>MARRSVEAGVPQGSVLGPLLWNVAYDSTLKVNREKGCHIICYADDTLIIATAEDAPTAAVLAGIWVTRILSQIERLGLRVSEENTEAVLFHGRTRPVCLPFVSVGNCSIKLANSMKYLGVYIDSRWTFHDHFAYVEAKVSKVTLALCRLVPKLKGPMEGKRQLYS</sequence>
<dbReference type="Pfam" id="PF00078">
    <property type="entry name" value="RVT_1"/>
    <property type="match status" value="1"/>
</dbReference>
<feature type="domain" description="Reverse transcriptase" evidence="1">
    <location>
        <begin position="1"/>
        <end position="122"/>
    </location>
</feature>
<keyword evidence="2" id="KW-0548">Nucleotidyltransferase</keyword>
<comment type="caution">
    <text evidence="2">The sequence shown here is derived from an EMBL/GenBank/DDBJ whole genome shotgun (WGS) entry which is preliminary data.</text>
</comment>
<dbReference type="EMBL" id="LBMM01007713">
    <property type="protein sequence ID" value="KMQ89495.1"/>
    <property type="molecule type" value="Genomic_DNA"/>
</dbReference>
<keyword evidence="2" id="KW-0695">RNA-directed DNA polymerase</keyword>
<reference evidence="2 3" key="1">
    <citation type="submission" date="2015-04" db="EMBL/GenBank/DDBJ databases">
        <title>Lasius niger genome sequencing.</title>
        <authorList>
            <person name="Konorov E.A."/>
            <person name="Nikitin M.A."/>
            <person name="Kirill M.V."/>
            <person name="Chang P."/>
        </authorList>
    </citation>
    <scope>NUCLEOTIDE SEQUENCE [LARGE SCALE GENOMIC DNA]</scope>
    <source>
        <tissue evidence="2">Whole</tissue>
    </source>
</reference>
<dbReference type="GO" id="GO:0003964">
    <property type="term" value="F:RNA-directed DNA polymerase activity"/>
    <property type="evidence" value="ECO:0007669"/>
    <property type="project" value="UniProtKB-KW"/>
</dbReference>
<keyword evidence="2" id="KW-0808">Transferase</keyword>
<dbReference type="InterPro" id="IPR043502">
    <property type="entry name" value="DNA/RNA_pol_sf"/>
</dbReference>
<dbReference type="InterPro" id="IPR000477">
    <property type="entry name" value="RT_dom"/>
</dbReference>
<dbReference type="Proteomes" id="UP000036403">
    <property type="component" value="Unassembled WGS sequence"/>
</dbReference>